<sequence>MSSKILDDVDDPLVFPLLTAAEVGRDLLGGVPAKTVHLYAREGRLPCVWIGKHQRFNRPSVERTLKSLARTGRRL</sequence>
<dbReference type="KEGG" id="parq:DSM112329_02793"/>
<accession>A0AAU7AWD7</accession>
<reference evidence="1" key="1">
    <citation type="submission" date="2022-12" db="EMBL/GenBank/DDBJ databases">
        <title>Paraconexibacter alkalitolerans sp. nov. and Baekduia alba sp. nov., isolated from soil and emended description of the genera Paraconexibacter (Chun et al., 2020) and Baekduia (An et al., 2020).</title>
        <authorList>
            <person name="Vieira S."/>
            <person name="Huber K.J."/>
            <person name="Geppert A."/>
            <person name="Wolf J."/>
            <person name="Neumann-Schaal M."/>
            <person name="Muesken M."/>
            <person name="Overmann J."/>
        </authorList>
    </citation>
    <scope>NUCLEOTIDE SEQUENCE</scope>
    <source>
        <strain evidence="1">AEG42_29</strain>
    </source>
</reference>
<organism evidence="1">
    <name type="scientific">Paraconexibacter sp. AEG42_29</name>
    <dbReference type="NCBI Taxonomy" id="2997339"/>
    <lineage>
        <taxon>Bacteria</taxon>
        <taxon>Bacillati</taxon>
        <taxon>Actinomycetota</taxon>
        <taxon>Thermoleophilia</taxon>
        <taxon>Solirubrobacterales</taxon>
        <taxon>Paraconexibacteraceae</taxon>
        <taxon>Paraconexibacter</taxon>
    </lineage>
</organism>
<dbReference type="RefSeq" id="WP_354702433.1">
    <property type="nucleotide sequence ID" value="NZ_CP114014.1"/>
</dbReference>
<protein>
    <recommendedName>
        <fullName evidence="2">Helix-turn-helix domain-containing protein</fullName>
    </recommendedName>
</protein>
<dbReference type="AlphaFoldDB" id="A0AAU7AWD7"/>
<proteinExistence type="predicted"/>
<dbReference type="EMBL" id="CP114014">
    <property type="protein sequence ID" value="XAY05932.1"/>
    <property type="molecule type" value="Genomic_DNA"/>
</dbReference>
<evidence type="ECO:0008006" key="2">
    <source>
        <dbReference type="Google" id="ProtNLM"/>
    </source>
</evidence>
<name>A0AAU7AWD7_9ACTN</name>
<evidence type="ECO:0000313" key="1">
    <source>
        <dbReference type="EMBL" id="XAY05932.1"/>
    </source>
</evidence>
<gene>
    <name evidence="1" type="ORF">DSM112329_02793</name>
</gene>